<dbReference type="InterPro" id="IPR023631">
    <property type="entry name" value="Amidase_dom"/>
</dbReference>
<feature type="domain" description="Amidase" evidence="1">
    <location>
        <begin position="1"/>
        <end position="72"/>
    </location>
</feature>
<dbReference type="InterPro" id="IPR036928">
    <property type="entry name" value="AS_sf"/>
</dbReference>
<feature type="non-terminal residue" evidence="2">
    <location>
        <position position="74"/>
    </location>
</feature>
<accession>A0A3B9IEI9</accession>
<dbReference type="Pfam" id="PF01425">
    <property type="entry name" value="Amidase"/>
    <property type="match status" value="1"/>
</dbReference>
<dbReference type="InterPro" id="IPR000120">
    <property type="entry name" value="Amidase"/>
</dbReference>
<keyword evidence="2" id="KW-0378">Hydrolase</keyword>
<protein>
    <submittedName>
        <fullName evidence="2">Amidase</fullName>
        <ecNumber evidence="2">3.5.1.4</ecNumber>
    </submittedName>
</protein>
<dbReference type="EC" id="3.5.1.4" evidence="2"/>
<dbReference type="EMBL" id="DMAI01000028">
    <property type="protein sequence ID" value="HAE46146.1"/>
    <property type="molecule type" value="Genomic_DNA"/>
</dbReference>
<evidence type="ECO:0000259" key="1">
    <source>
        <dbReference type="Pfam" id="PF01425"/>
    </source>
</evidence>
<dbReference type="Gene3D" id="3.90.1300.10">
    <property type="entry name" value="Amidase signature (AS) domain"/>
    <property type="match status" value="1"/>
</dbReference>
<dbReference type="SUPFAM" id="SSF75304">
    <property type="entry name" value="Amidase signature (AS) enzymes"/>
    <property type="match status" value="1"/>
</dbReference>
<dbReference type="AlphaFoldDB" id="A0A3B9IEI9"/>
<reference evidence="2 3" key="1">
    <citation type="journal article" date="2018" name="Nat. Biotechnol.">
        <title>A standardized bacterial taxonomy based on genome phylogeny substantially revises the tree of life.</title>
        <authorList>
            <person name="Parks D.H."/>
            <person name="Chuvochina M."/>
            <person name="Waite D.W."/>
            <person name="Rinke C."/>
            <person name="Skarshewski A."/>
            <person name="Chaumeil P.A."/>
            <person name="Hugenholtz P."/>
        </authorList>
    </citation>
    <scope>NUCLEOTIDE SEQUENCE [LARGE SCALE GENOMIC DNA]</scope>
    <source>
        <strain evidence="2">UBA8739</strain>
    </source>
</reference>
<evidence type="ECO:0000313" key="2">
    <source>
        <dbReference type="EMBL" id="HAE46146.1"/>
    </source>
</evidence>
<evidence type="ECO:0000313" key="3">
    <source>
        <dbReference type="Proteomes" id="UP000257706"/>
    </source>
</evidence>
<name>A0A3B9IEI9_9PROT</name>
<dbReference type="PANTHER" id="PTHR11895">
    <property type="entry name" value="TRANSAMIDASE"/>
    <property type="match status" value="1"/>
</dbReference>
<dbReference type="GO" id="GO:0004040">
    <property type="term" value="F:amidase activity"/>
    <property type="evidence" value="ECO:0007669"/>
    <property type="project" value="UniProtKB-EC"/>
</dbReference>
<organism evidence="2 3">
    <name type="scientific">Tistrella mobilis</name>
    <dbReference type="NCBI Taxonomy" id="171437"/>
    <lineage>
        <taxon>Bacteria</taxon>
        <taxon>Pseudomonadati</taxon>
        <taxon>Pseudomonadota</taxon>
        <taxon>Alphaproteobacteria</taxon>
        <taxon>Geminicoccales</taxon>
        <taxon>Geminicoccaceae</taxon>
        <taxon>Tistrella</taxon>
    </lineage>
</organism>
<comment type="caution">
    <text evidence="2">The sequence shown here is derived from an EMBL/GenBank/DDBJ whole genome shotgun (WGS) entry which is preliminary data.</text>
</comment>
<feature type="non-terminal residue" evidence="2">
    <location>
        <position position="1"/>
    </location>
</feature>
<sequence length="74" mass="7247">ADLCLGATGTDTGGSIRIPANFAGIVGFKPSQARVPLDGALPLSSTQDSIGPLAPTVACCALVDAVLAGEAPRI</sequence>
<dbReference type="PANTHER" id="PTHR11895:SF176">
    <property type="entry name" value="AMIDASE AMID-RELATED"/>
    <property type="match status" value="1"/>
</dbReference>
<proteinExistence type="predicted"/>
<gene>
    <name evidence="2" type="ORF">DCK97_01885</name>
</gene>
<dbReference type="Proteomes" id="UP000257706">
    <property type="component" value="Unassembled WGS sequence"/>
</dbReference>